<feature type="domain" description="Amidohydrolase 3" evidence="1">
    <location>
        <begin position="65"/>
        <end position="576"/>
    </location>
</feature>
<dbReference type="EMBL" id="QZKU01000099">
    <property type="protein sequence ID" value="RJP18598.1"/>
    <property type="molecule type" value="Genomic_DNA"/>
</dbReference>
<dbReference type="PANTHER" id="PTHR22642:SF2">
    <property type="entry name" value="PROTEIN LONG AFTER FAR-RED 3"/>
    <property type="match status" value="1"/>
</dbReference>
<dbReference type="InterPro" id="IPR011059">
    <property type="entry name" value="Metal-dep_hydrolase_composite"/>
</dbReference>
<evidence type="ECO:0000313" key="3">
    <source>
        <dbReference type="Proteomes" id="UP000265882"/>
    </source>
</evidence>
<gene>
    <name evidence="2" type="ORF">C4520_14285</name>
</gene>
<dbReference type="InterPro" id="IPR032466">
    <property type="entry name" value="Metal_Hydrolase"/>
</dbReference>
<reference evidence="2 3" key="1">
    <citation type="journal article" date="2017" name="ISME J.">
        <title>Energy and carbon metabolisms in a deep terrestrial subsurface fluid microbial community.</title>
        <authorList>
            <person name="Momper L."/>
            <person name="Jungbluth S.P."/>
            <person name="Lee M.D."/>
            <person name="Amend J.P."/>
        </authorList>
    </citation>
    <scope>NUCLEOTIDE SEQUENCE [LARGE SCALE GENOMIC DNA]</scope>
    <source>
        <strain evidence="2">SURF_5</strain>
    </source>
</reference>
<organism evidence="2 3">
    <name type="scientific">Abyssobacteria bacterium (strain SURF_5)</name>
    <dbReference type="NCBI Taxonomy" id="2093360"/>
    <lineage>
        <taxon>Bacteria</taxon>
        <taxon>Pseudomonadati</taxon>
        <taxon>Candidatus Hydrogenedentota</taxon>
        <taxon>Candidatus Abyssobacteria</taxon>
    </lineage>
</organism>
<proteinExistence type="predicted"/>
<sequence length="582" mass="64955">MNTNTSFASSRPPSQTLLITGGKVHVMDGVTPPAEAIVLKNGRVAGVGSSEEMKNLAGSAAEPLDIHGCSVMPGLIDTHPHLLHFGALSYPLANLADAQSHEDIVQQIQKKASETPAGEWVMATPVGEAHYFIRRSYRDLKERNLPQKKVLDRATTQHPVLIQAWAPVIPNVCALNSLGLRTLGITRETPDRVENVWIEKDANGEPTGILHGSVNLYYTNDSFIDSLWKQIPFLNPESIFPGTRGAMAEYNRIGVTTVYEGHMMSPAEIEIYRTLRENDELTVRVLTALESEIYGLPWALPLSDEEFEENLKLALSMTNTNDDFLRSNGVTISRGGPCWPGFLRMHESYPGPYEKPTRGFTFVSGEKEARAIEFCARNKLRLNCINTGYRDHDEFLDRAETLLAGLSEASRGWILQHVYLLKQEHARRYARLRFHATTSMSFSWGKGDLMRKRFGNDILQDLIPLRRLLDAGLVVGCGTDWGPKNIFEHIQLAQTHRFCGSGTCNLGPAQPVTRMEAALMWTRDAARVLDWENIGTLRPSDYADLIITDRDPLTCDLDDLPQTKVVRTFLGGRTVYDDGTLP</sequence>
<name>A0A3A4NB28_ABYX5</name>
<dbReference type="AlphaFoldDB" id="A0A3A4NB28"/>
<dbReference type="GO" id="GO:0016810">
    <property type="term" value="F:hydrolase activity, acting on carbon-nitrogen (but not peptide) bonds"/>
    <property type="evidence" value="ECO:0007669"/>
    <property type="project" value="InterPro"/>
</dbReference>
<dbReference type="Pfam" id="PF07969">
    <property type="entry name" value="Amidohydro_3"/>
    <property type="match status" value="1"/>
</dbReference>
<dbReference type="Gene3D" id="3.20.20.140">
    <property type="entry name" value="Metal-dependent hydrolases"/>
    <property type="match status" value="1"/>
</dbReference>
<dbReference type="SUPFAM" id="SSF51556">
    <property type="entry name" value="Metallo-dependent hydrolases"/>
    <property type="match status" value="1"/>
</dbReference>
<dbReference type="SUPFAM" id="SSF51338">
    <property type="entry name" value="Composite domain of metallo-dependent hydrolases"/>
    <property type="match status" value="1"/>
</dbReference>
<dbReference type="PANTHER" id="PTHR22642">
    <property type="entry name" value="IMIDAZOLONEPROPIONASE"/>
    <property type="match status" value="1"/>
</dbReference>
<protein>
    <recommendedName>
        <fullName evidence="1">Amidohydrolase 3 domain-containing protein</fullName>
    </recommendedName>
</protein>
<accession>A0A3A4NB28</accession>
<dbReference type="Gene3D" id="3.10.310.70">
    <property type="match status" value="1"/>
</dbReference>
<evidence type="ECO:0000313" key="2">
    <source>
        <dbReference type="EMBL" id="RJP18598.1"/>
    </source>
</evidence>
<comment type="caution">
    <text evidence="2">The sequence shown here is derived from an EMBL/GenBank/DDBJ whole genome shotgun (WGS) entry which is preliminary data.</text>
</comment>
<dbReference type="InterPro" id="IPR013108">
    <property type="entry name" value="Amidohydro_3"/>
</dbReference>
<dbReference type="Proteomes" id="UP000265882">
    <property type="component" value="Unassembled WGS sequence"/>
</dbReference>
<dbReference type="Gene3D" id="2.30.40.10">
    <property type="entry name" value="Urease, subunit C, domain 1"/>
    <property type="match status" value="1"/>
</dbReference>
<evidence type="ECO:0000259" key="1">
    <source>
        <dbReference type="Pfam" id="PF07969"/>
    </source>
</evidence>